<protein>
    <submittedName>
        <fullName evidence="3">Uncharacterized protein</fullName>
    </submittedName>
</protein>
<organism evidence="3 4">
    <name type="scientific">Actinomadura syzygii</name>
    <dbReference type="NCBI Taxonomy" id="1427538"/>
    <lineage>
        <taxon>Bacteria</taxon>
        <taxon>Bacillati</taxon>
        <taxon>Actinomycetota</taxon>
        <taxon>Actinomycetes</taxon>
        <taxon>Streptosporangiales</taxon>
        <taxon>Thermomonosporaceae</taxon>
        <taxon>Actinomadura</taxon>
    </lineage>
</organism>
<feature type="transmembrane region" description="Helical" evidence="2">
    <location>
        <begin position="20"/>
        <end position="41"/>
    </location>
</feature>
<keyword evidence="2" id="KW-0812">Transmembrane</keyword>
<dbReference type="AlphaFoldDB" id="A0A5D0TQ97"/>
<gene>
    <name evidence="3" type="ORF">FXF65_43005</name>
</gene>
<evidence type="ECO:0000256" key="2">
    <source>
        <dbReference type="SAM" id="Phobius"/>
    </source>
</evidence>
<feature type="region of interest" description="Disordered" evidence="1">
    <location>
        <begin position="115"/>
        <end position="138"/>
    </location>
</feature>
<keyword evidence="2" id="KW-1133">Transmembrane helix</keyword>
<proteinExistence type="predicted"/>
<dbReference type="Proteomes" id="UP000322634">
    <property type="component" value="Unassembled WGS sequence"/>
</dbReference>
<dbReference type="OrthoDB" id="529448at2"/>
<feature type="transmembrane region" description="Helical" evidence="2">
    <location>
        <begin position="216"/>
        <end position="237"/>
    </location>
</feature>
<accession>A0A5D0TQ97</accession>
<evidence type="ECO:0000256" key="1">
    <source>
        <dbReference type="SAM" id="MobiDB-lite"/>
    </source>
</evidence>
<evidence type="ECO:0000313" key="4">
    <source>
        <dbReference type="Proteomes" id="UP000322634"/>
    </source>
</evidence>
<reference evidence="3 4" key="1">
    <citation type="submission" date="2019-08" db="EMBL/GenBank/DDBJ databases">
        <title>Actinomadura sp. nov. CYP1-5 isolated from mountain soil.</title>
        <authorList>
            <person name="Songsumanus A."/>
            <person name="Kuncharoen N."/>
            <person name="Kudo T."/>
            <person name="Yuki M."/>
            <person name="Igarashi Y."/>
            <person name="Tanasupawat S."/>
        </authorList>
    </citation>
    <scope>NUCLEOTIDE SEQUENCE [LARGE SCALE GENOMIC DNA]</scope>
    <source>
        <strain evidence="3 4">GKU157</strain>
    </source>
</reference>
<dbReference type="RefSeq" id="WP_148356254.1">
    <property type="nucleotide sequence ID" value="NZ_JBHSBF010000018.1"/>
</dbReference>
<keyword evidence="4" id="KW-1185">Reference proteome</keyword>
<evidence type="ECO:0000313" key="3">
    <source>
        <dbReference type="EMBL" id="TYC07425.1"/>
    </source>
</evidence>
<dbReference type="EMBL" id="VSFF01000023">
    <property type="protein sequence ID" value="TYC07425.1"/>
    <property type="molecule type" value="Genomic_DNA"/>
</dbReference>
<feature type="transmembrane region" description="Helical" evidence="2">
    <location>
        <begin position="61"/>
        <end position="85"/>
    </location>
</feature>
<comment type="caution">
    <text evidence="3">The sequence shown here is derived from an EMBL/GenBank/DDBJ whole genome shotgun (WGS) entry which is preliminary data.</text>
</comment>
<sequence length="323" mass="35126">MNPQDLAKPPSESLSSRFALVGYLPTFAAAWYLLTLVWAGAPVGPLDFGRVWRTASKLGLGQLTLIILTILLIAVLAAPLQMAMVRTLEGRWPRLLGSGFARGRQLRRKHRLERAAELPAPADPESAGTAPEEPSPAVLQRAGRLGAELRRSFPMSDHLVRPTRLGNILAAMEDTAGRTYGLDGVIAWPRLYPQLSDRTRALVDDRRDMLDTAARLTVTSALVTVIGTALLVGTGWWHLLSLIPLGIAVLAYAGTVQAAHAYAEVVHVAFDLHRFDLLTALHMPLPTDTAAEATINQALCDMWRQGVPADLHYLHPTENNGPT</sequence>
<name>A0A5D0TQ97_9ACTN</name>
<keyword evidence="2" id="KW-0472">Membrane</keyword>